<keyword evidence="5 6" id="KW-0342">GTP-binding</keyword>
<comment type="cofactor">
    <cofactor evidence="6">
        <name>K(+)</name>
        <dbReference type="ChEBI" id="CHEBI:29103"/>
    </cofactor>
    <text evidence="6">Binds 1 potassium ion per subunit.</text>
</comment>
<accession>A0ABV3Z5K3</accession>
<comment type="caution">
    <text evidence="6">Lacks conserved residue(s) required for the propagation of feature annotation.</text>
</comment>
<name>A0ABV3Z5K3_9PROT</name>
<evidence type="ECO:0000313" key="10">
    <source>
        <dbReference type="Proteomes" id="UP001560685"/>
    </source>
</evidence>
<dbReference type="Proteomes" id="UP001560685">
    <property type="component" value="Unassembled WGS sequence"/>
</dbReference>
<dbReference type="PANTHER" id="PTHR42714:SF2">
    <property type="entry name" value="TRNA MODIFICATION GTPASE GTPBP3, MITOCHONDRIAL"/>
    <property type="match status" value="1"/>
</dbReference>
<evidence type="ECO:0000256" key="3">
    <source>
        <dbReference type="ARBA" id="ARBA00022741"/>
    </source>
</evidence>
<dbReference type="InterPro" id="IPR006073">
    <property type="entry name" value="GTP-bd"/>
</dbReference>
<feature type="binding site" evidence="6">
    <location>
        <position position="23"/>
    </location>
    <ligand>
        <name>(6S)-5-formyl-5,6,7,8-tetrahydrofolate</name>
        <dbReference type="ChEBI" id="CHEBI:57457"/>
    </ligand>
</feature>
<comment type="subcellular location">
    <subcellularLocation>
        <location evidence="6">Cytoplasm</location>
    </subcellularLocation>
</comment>
<dbReference type="InterPro" id="IPR005225">
    <property type="entry name" value="Small_GTP-bd"/>
</dbReference>
<dbReference type="SUPFAM" id="SSF52540">
    <property type="entry name" value="P-loop containing nucleoside triphosphate hydrolases"/>
    <property type="match status" value="1"/>
</dbReference>
<dbReference type="SUPFAM" id="SSF116878">
    <property type="entry name" value="TrmE connector domain"/>
    <property type="match status" value="1"/>
</dbReference>
<dbReference type="HAMAP" id="MF_00379">
    <property type="entry name" value="GTPase_MnmE"/>
    <property type="match status" value="1"/>
</dbReference>
<feature type="binding site" evidence="6">
    <location>
        <position position="227"/>
    </location>
    <ligand>
        <name>K(+)</name>
        <dbReference type="ChEBI" id="CHEBI:29103"/>
    </ligand>
</feature>
<keyword evidence="6" id="KW-0479">Metal-binding</keyword>
<sequence>MHRGDTIFARASGAGKAGVAVYRLSGPESHNIANQLVGKRIINREAVLVALRDPKDGAIIDRGLAILFENPKSFTGEDVAEFHLHGSHAVEISLYDVLSRLGARPAEAGEFTLRALKNGKLDLAQAEALADLIDAETTLQKKQALGQLDGRLSAVADGWRHEILAVMAPLEADIDFPDEGDVPAAIAEAAGPAIVRLRESLTAFLETSGRARTIREGVSIAIIGPPNAGKSSLVNALAGSEIAIVSDIAGTTRDIVETRLDLGGVVASIADTAGLHGAHHDAIEAEGMRRARARAEGADLRVAVLDPKSEFVSRETLDLLKPGDFLVWSKADLGAAIPTQSPTGTIVHQLSSKSGAGLSAFVTDLTKAVAGGANADGPALTRARHVRAVEDAINALARAEINITRAPELAAEDARLAARALGQITGAVGVEDVLGEIFSSFCIGK</sequence>
<feature type="binding site" evidence="6">
    <location>
        <begin position="227"/>
        <end position="232"/>
    </location>
    <ligand>
        <name>GTP</name>
        <dbReference type="ChEBI" id="CHEBI:37565"/>
    </ligand>
</feature>
<evidence type="ECO:0000256" key="4">
    <source>
        <dbReference type="ARBA" id="ARBA00022958"/>
    </source>
</evidence>
<dbReference type="PROSITE" id="PS51709">
    <property type="entry name" value="G_TRME"/>
    <property type="match status" value="1"/>
</dbReference>
<evidence type="ECO:0000256" key="6">
    <source>
        <dbReference type="HAMAP-Rule" id="MF_00379"/>
    </source>
</evidence>
<dbReference type="PANTHER" id="PTHR42714">
    <property type="entry name" value="TRNA MODIFICATION GTPASE GTPBP3"/>
    <property type="match status" value="1"/>
</dbReference>
<dbReference type="Gene3D" id="3.30.1360.120">
    <property type="entry name" value="Probable tRNA modification gtpase trme, domain 1"/>
    <property type="match status" value="1"/>
</dbReference>
<feature type="binding site" evidence="6">
    <location>
        <position position="231"/>
    </location>
    <ligand>
        <name>Mg(2+)</name>
        <dbReference type="ChEBI" id="CHEBI:18420"/>
    </ligand>
</feature>
<comment type="caution">
    <text evidence="9">The sequence shown here is derived from an EMBL/GenBank/DDBJ whole genome shotgun (WGS) entry which is preliminary data.</text>
</comment>
<dbReference type="Pfam" id="PF01926">
    <property type="entry name" value="MMR_HSR1"/>
    <property type="match status" value="1"/>
</dbReference>
<keyword evidence="6 9" id="KW-0378">Hydrolase</keyword>
<dbReference type="Gene3D" id="3.40.50.300">
    <property type="entry name" value="P-loop containing nucleotide triphosphate hydrolases"/>
    <property type="match status" value="1"/>
</dbReference>
<dbReference type="InterPro" id="IPR027417">
    <property type="entry name" value="P-loop_NTPase"/>
</dbReference>
<comment type="function">
    <text evidence="6">Exhibits a very high intrinsic GTPase hydrolysis rate. Involved in the addition of a carboxymethylaminomethyl (cmnm) group at the wobble position (U34) of certain tRNAs, forming tRNA-cmnm(5)s(2)U34.</text>
</comment>
<evidence type="ECO:0000256" key="7">
    <source>
        <dbReference type="RuleBase" id="RU003313"/>
    </source>
</evidence>
<dbReference type="EMBL" id="JBEHZE010000001">
    <property type="protein sequence ID" value="MEX6632746.1"/>
    <property type="molecule type" value="Genomic_DNA"/>
</dbReference>
<protein>
    <recommendedName>
        <fullName evidence="6">tRNA modification GTPase MnmE</fullName>
        <ecNumber evidence="6">3.6.-.-</ecNumber>
    </recommendedName>
</protein>
<evidence type="ECO:0000313" key="9">
    <source>
        <dbReference type="EMBL" id="MEX6632746.1"/>
    </source>
</evidence>
<reference evidence="9 10" key="1">
    <citation type="submission" date="2024-05" db="EMBL/GenBank/DDBJ databases">
        <title>Three bacterial strains, DH-69, EH-24, and ECK-19 isolated from coastal sediments.</title>
        <authorList>
            <person name="Ye Y.-Q."/>
            <person name="Du Z.-J."/>
        </authorList>
    </citation>
    <scope>NUCLEOTIDE SEQUENCE [LARGE SCALE GENOMIC DNA]</scope>
    <source>
        <strain evidence="9 10">ECK-19</strain>
    </source>
</reference>
<dbReference type="CDD" id="cd14858">
    <property type="entry name" value="TrmE_N"/>
    <property type="match status" value="1"/>
</dbReference>
<feature type="binding site" evidence="6">
    <location>
        <begin position="246"/>
        <end position="252"/>
    </location>
    <ligand>
        <name>GTP</name>
        <dbReference type="ChEBI" id="CHEBI:37565"/>
    </ligand>
</feature>
<comment type="similarity">
    <text evidence="1 6 7">Belongs to the TRAFAC class TrmE-Era-EngA-EngB-Septin-like GTPase superfamily. TrmE GTPase family.</text>
</comment>
<keyword evidence="3 6" id="KW-0547">Nucleotide-binding</keyword>
<feature type="domain" description="TrmE-type G" evidence="8">
    <location>
        <begin position="217"/>
        <end position="370"/>
    </location>
</feature>
<keyword evidence="2 6" id="KW-0819">tRNA processing</keyword>
<keyword evidence="6" id="KW-0460">Magnesium</keyword>
<feature type="binding site" evidence="6">
    <location>
        <position position="246"/>
    </location>
    <ligand>
        <name>K(+)</name>
        <dbReference type="ChEBI" id="CHEBI:29103"/>
    </ligand>
</feature>
<keyword evidence="10" id="KW-1185">Reference proteome</keyword>
<feature type="binding site" evidence="6">
    <location>
        <position position="252"/>
    </location>
    <ligand>
        <name>Mg(2+)</name>
        <dbReference type="ChEBI" id="CHEBI:18420"/>
    </ligand>
</feature>
<feature type="binding site" evidence="6">
    <location>
        <position position="81"/>
    </location>
    <ligand>
        <name>(6S)-5-formyl-5,6,7,8-tetrahydrofolate</name>
        <dbReference type="ChEBI" id="CHEBI:57457"/>
    </ligand>
</feature>
<keyword evidence="4 6" id="KW-0630">Potassium</keyword>
<proteinExistence type="inferred from homology"/>
<dbReference type="Gene3D" id="1.20.120.430">
    <property type="entry name" value="tRNA modification GTPase MnmE domain 2"/>
    <property type="match status" value="1"/>
</dbReference>
<keyword evidence="6" id="KW-0963">Cytoplasm</keyword>
<dbReference type="InterPro" id="IPR031168">
    <property type="entry name" value="G_TrmE"/>
</dbReference>
<dbReference type="Pfam" id="PF12631">
    <property type="entry name" value="MnmE_helical"/>
    <property type="match status" value="1"/>
</dbReference>
<dbReference type="NCBIfam" id="TIGR00231">
    <property type="entry name" value="small_GTP"/>
    <property type="match status" value="1"/>
</dbReference>
<feature type="binding site" evidence="6">
    <location>
        <position position="251"/>
    </location>
    <ligand>
        <name>K(+)</name>
        <dbReference type="ChEBI" id="CHEBI:29103"/>
    </ligand>
</feature>
<dbReference type="EC" id="3.6.-.-" evidence="6"/>
<gene>
    <name evidence="6 9" type="primary">mnmE</name>
    <name evidence="6" type="synonym">trmE</name>
    <name evidence="9" type="ORF">ABFZ84_04220</name>
</gene>
<dbReference type="InterPro" id="IPR018948">
    <property type="entry name" value="GTP-bd_TrmE_N"/>
</dbReference>
<organism evidence="9 10">
    <name type="scientific">Hyphococcus lacteus</name>
    <dbReference type="NCBI Taxonomy" id="3143536"/>
    <lineage>
        <taxon>Bacteria</taxon>
        <taxon>Pseudomonadati</taxon>
        <taxon>Pseudomonadota</taxon>
        <taxon>Alphaproteobacteria</taxon>
        <taxon>Parvularculales</taxon>
        <taxon>Parvularculaceae</taxon>
        <taxon>Hyphococcus</taxon>
    </lineage>
</organism>
<evidence type="ECO:0000259" key="8">
    <source>
        <dbReference type="PROSITE" id="PS51709"/>
    </source>
</evidence>
<dbReference type="Pfam" id="PF10396">
    <property type="entry name" value="TrmE_N"/>
    <property type="match status" value="1"/>
</dbReference>
<feature type="binding site" evidence="6">
    <location>
        <position position="248"/>
    </location>
    <ligand>
        <name>K(+)</name>
        <dbReference type="ChEBI" id="CHEBI:29103"/>
    </ligand>
</feature>
<evidence type="ECO:0000256" key="5">
    <source>
        <dbReference type="ARBA" id="ARBA00023134"/>
    </source>
</evidence>
<comment type="subunit">
    <text evidence="6">Homodimer. Heterotetramer of two MnmE and two MnmG subunits.</text>
</comment>
<dbReference type="NCBIfam" id="TIGR00450">
    <property type="entry name" value="mnmE_trmE_thdF"/>
    <property type="match status" value="1"/>
</dbReference>
<dbReference type="GO" id="GO:0016787">
    <property type="term" value="F:hydrolase activity"/>
    <property type="evidence" value="ECO:0007669"/>
    <property type="project" value="UniProtKB-KW"/>
</dbReference>
<feature type="binding site" evidence="6">
    <location>
        <position position="120"/>
    </location>
    <ligand>
        <name>(6S)-5-formyl-5,6,7,8-tetrahydrofolate</name>
        <dbReference type="ChEBI" id="CHEBI:57457"/>
    </ligand>
</feature>
<evidence type="ECO:0000256" key="2">
    <source>
        <dbReference type="ARBA" id="ARBA00022694"/>
    </source>
</evidence>
<feature type="binding site" evidence="6">
    <location>
        <position position="445"/>
    </location>
    <ligand>
        <name>(6S)-5-formyl-5,6,7,8-tetrahydrofolate</name>
        <dbReference type="ChEBI" id="CHEBI:57457"/>
    </ligand>
</feature>
<dbReference type="InterPro" id="IPR027266">
    <property type="entry name" value="TrmE/GcvT-like"/>
</dbReference>
<evidence type="ECO:0000256" key="1">
    <source>
        <dbReference type="ARBA" id="ARBA00011043"/>
    </source>
</evidence>
<dbReference type="NCBIfam" id="NF003661">
    <property type="entry name" value="PRK05291.1-3"/>
    <property type="match status" value="1"/>
</dbReference>
<dbReference type="InterPro" id="IPR025867">
    <property type="entry name" value="MnmE_helical"/>
</dbReference>
<dbReference type="RefSeq" id="WP_369312673.1">
    <property type="nucleotide sequence ID" value="NZ_JBEHZE010000001.1"/>
</dbReference>
<dbReference type="InterPro" id="IPR027368">
    <property type="entry name" value="MnmE_dom2"/>
</dbReference>
<dbReference type="InterPro" id="IPR004520">
    <property type="entry name" value="GTPase_MnmE"/>
</dbReference>
<feature type="binding site" evidence="6">
    <location>
        <begin position="271"/>
        <end position="274"/>
    </location>
    <ligand>
        <name>GTP</name>
        <dbReference type="ChEBI" id="CHEBI:37565"/>
    </ligand>
</feature>